<dbReference type="KEGG" id="mchc:CK556_01895"/>
<evidence type="ECO:0000313" key="3">
    <source>
        <dbReference type="Proteomes" id="UP000232229"/>
    </source>
</evidence>
<accession>A0A249SNC7</accession>
<sequence>MRYNDREKAGFSLNSSIAVFIVSTILFIASCIYIGFAKPFPYWWVLAIIVGFQTIVSVIYCWFAIFKIDIYGSYLNEKSMKIVFALVLLELFLLNIFAFMYGIYTYRKIYLSTRHIL</sequence>
<keyword evidence="1" id="KW-0812">Transmembrane</keyword>
<keyword evidence="1" id="KW-0472">Membrane</keyword>
<gene>
    <name evidence="2" type="ORF">CK556_01895</name>
</gene>
<name>A0A249SNC7_9MOLU</name>
<dbReference type="Proteomes" id="UP000232229">
    <property type="component" value="Chromosome"/>
</dbReference>
<dbReference type="EMBL" id="CP023173">
    <property type="protein sequence ID" value="ASZ09107.1"/>
    <property type="molecule type" value="Genomic_DNA"/>
</dbReference>
<evidence type="ECO:0000256" key="1">
    <source>
        <dbReference type="SAM" id="Phobius"/>
    </source>
</evidence>
<feature type="transmembrane region" description="Helical" evidence="1">
    <location>
        <begin position="42"/>
        <end position="63"/>
    </location>
</feature>
<reference evidence="2 3" key="1">
    <citation type="submission" date="2017-08" db="EMBL/GenBank/DDBJ databases">
        <title>Complete Genome Sequence of Mesoplasma chauliocola.</title>
        <authorList>
            <person name="Knight T.F.Jr."/>
            <person name="Citino T."/>
        </authorList>
    </citation>
    <scope>NUCLEOTIDE SEQUENCE [LARGE SCALE GENOMIC DNA]</scope>
    <source>
        <strain evidence="2 3">CHPA-2</strain>
    </source>
</reference>
<feature type="transmembrane region" description="Helical" evidence="1">
    <location>
        <begin position="83"/>
        <end position="104"/>
    </location>
</feature>
<dbReference type="AlphaFoldDB" id="A0A249SNC7"/>
<proteinExistence type="predicted"/>
<dbReference type="RefSeq" id="WP_027875364.1">
    <property type="nucleotide sequence ID" value="NZ_CP023173.1"/>
</dbReference>
<evidence type="ECO:0000313" key="2">
    <source>
        <dbReference type="EMBL" id="ASZ09107.1"/>
    </source>
</evidence>
<feature type="transmembrane region" description="Helical" evidence="1">
    <location>
        <begin position="12"/>
        <end position="36"/>
    </location>
</feature>
<organism evidence="2 3">
    <name type="scientific">Mesoplasma chauliocola</name>
    <dbReference type="NCBI Taxonomy" id="216427"/>
    <lineage>
        <taxon>Bacteria</taxon>
        <taxon>Bacillati</taxon>
        <taxon>Mycoplasmatota</taxon>
        <taxon>Mollicutes</taxon>
        <taxon>Entomoplasmatales</taxon>
        <taxon>Entomoplasmataceae</taxon>
        <taxon>Mesoplasma</taxon>
    </lineage>
</organism>
<keyword evidence="1" id="KW-1133">Transmembrane helix</keyword>
<protein>
    <submittedName>
        <fullName evidence="2">Uncharacterized protein</fullName>
    </submittedName>
</protein>
<dbReference type="STRING" id="1336232.GCA_000518825_00347"/>
<dbReference type="PROSITE" id="PS51257">
    <property type="entry name" value="PROKAR_LIPOPROTEIN"/>
    <property type="match status" value="1"/>
</dbReference>
<keyword evidence="3" id="KW-1185">Reference proteome</keyword>